<evidence type="ECO:0000313" key="2">
    <source>
        <dbReference type="EMBL" id="MXU86734.1"/>
    </source>
</evidence>
<keyword evidence="1" id="KW-0472">Membrane</keyword>
<accession>A0A6B0UC66</accession>
<evidence type="ECO:0000256" key="1">
    <source>
        <dbReference type="SAM" id="Phobius"/>
    </source>
</evidence>
<feature type="transmembrane region" description="Helical" evidence="1">
    <location>
        <begin position="16"/>
        <end position="37"/>
    </location>
</feature>
<feature type="transmembrane region" description="Helical" evidence="1">
    <location>
        <begin position="49"/>
        <end position="67"/>
    </location>
</feature>
<keyword evidence="1" id="KW-0812">Transmembrane</keyword>
<organism evidence="2">
    <name type="scientific">Ixodes ricinus</name>
    <name type="common">Common tick</name>
    <name type="synonym">Acarus ricinus</name>
    <dbReference type="NCBI Taxonomy" id="34613"/>
    <lineage>
        <taxon>Eukaryota</taxon>
        <taxon>Metazoa</taxon>
        <taxon>Ecdysozoa</taxon>
        <taxon>Arthropoda</taxon>
        <taxon>Chelicerata</taxon>
        <taxon>Arachnida</taxon>
        <taxon>Acari</taxon>
        <taxon>Parasitiformes</taxon>
        <taxon>Ixodida</taxon>
        <taxon>Ixodoidea</taxon>
        <taxon>Ixodidae</taxon>
        <taxon>Ixodinae</taxon>
        <taxon>Ixodes</taxon>
    </lineage>
</organism>
<sequence length="92" mass="10447">MHCIDFFCRAFSDVPIGVLFQCLPAFVLFLGCNFSWAENPYSFHGPVTRITFFLVSVSCPVPVHFTLHGAISRFSWRPHSTVILAVWLKVLT</sequence>
<dbReference type="EMBL" id="GIFC01004651">
    <property type="protein sequence ID" value="MXU86734.1"/>
    <property type="molecule type" value="Transcribed_RNA"/>
</dbReference>
<keyword evidence="1" id="KW-1133">Transmembrane helix</keyword>
<proteinExistence type="predicted"/>
<reference evidence="2" key="1">
    <citation type="submission" date="2019-12" db="EMBL/GenBank/DDBJ databases">
        <title>An insight into the sialome of adult female Ixodes ricinus ticks feeding for 6 days.</title>
        <authorList>
            <person name="Perner J."/>
            <person name="Ribeiro J.M.C."/>
        </authorList>
    </citation>
    <scope>NUCLEOTIDE SEQUENCE</scope>
    <source>
        <strain evidence="2">Semi-engorged</strain>
        <tissue evidence="2">Salivary glands</tissue>
    </source>
</reference>
<name>A0A6B0UC66_IXORI</name>
<dbReference type="AlphaFoldDB" id="A0A6B0UC66"/>
<protein>
    <submittedName>
        <fullName evidence="2">Uncharacterized protein</fullName>
    </submittedName>
</protein>